<dbReference type="Proteomes" id="UP001194714">
    <property type="component" value="Unassembled WGS sequence"/>
</dbReference>
<protein>
    <recommendedName>
        <fullName evidence="3">DUF4160 domain-containing protein</fullName>
    </recommendedName>
</protein>
<dbReference type="Pfam" id="PF13711">
    <property type="entry name" value="DUF4160"/>
    <property type="match status" value="1"/>
</dbReference>
<name>A0ABS0AXS7_9BACT</name>
<evidence type="ECO:0000313" key="1">
    <source>
        <dbReference type="EMBL" id="MBF5058933.1"/>
    </source>
</evidence>
<evidence type="ECO:0000313" key="2">
    <source>
        <dbReference type="Proteomes" id="UP001194714"/>
    </source>
</evidence>
<dbReference type="EMBL" id="JAAEJV010000006">
    <property type="protein sequence ID" value="MBF5058933.1"/>
    <property type="molecule type" value="Genomic_DNA"/>
</dbReference>
<proteinExistence type="predicted"/>
<dbReference type="RefSeq" id="WP_194847228.1">
    <property type="nucleotide sequence ID" value="NZ_JAAEJV010000006.1"/>
</dbReference>
<evidence type="ECO:0008006" key="3">
    <source>
        <dbReference type="Google" id="ProtNLM"/>
    </source>
</evidence>
<comment type="caution">
    <text evidence="1">The sequence shown here is derived from an EMBL/GenBank/DDBJ whole genome shotgun (WGS) entry which is preliminary data.</text>
</comment>
<gene>
    <name evidence="1" type="ORF">NEPTK9_000433</name>
</gene>
<sequence length="89" mass="10200">MPKAGEICGIVFFIFREIGAPHHLPHVLVKYGEYKGNFAIETGEQLNGRLFPARQSKTIQKVLVLHKEELLKFWHNLQQDTPESTAPIF</sequence>
<accession>A0ABS0AXS7</accession>
<organism evidence="1 2">
    <name type="scientific">Candidatus Neptunichlamydia vexilliferae</name>
    <dbReference type="NCBI Taxonomy" id="1651774"/>
    <lineage>
        <taxon>Bacteria</taxon>
        <taxon>Pseudomonadati</taxon>
        <taxon>Chlamydiota</taxon>
        <taxon>Chlamydiia</taxon>
        <taxon>Parachlamydiales</taxon>
        <taxon>Simkaniaceae</taxon>
        <taxon>Candidatus Neptunichlamydia</taxon>
    </lineage>
</organism>
<keyword evidence="2" id="KW-1185">Reference proteome</keyword>
<reference evidence="1 2" key="1">
    <citation type="submission" date="2020-01" db="EMBL/GenBank/DDBJ databases">
        <title>Draft genome sequence of Cand. Neptunochlamydia vexilliferae K9.</title>
        <authorList>
            <person name="Schulz F."/>
            <person name="Koestlbacher S."/>
            <person name="Wascher F."/>
            <person name="Pizzetti I."/>
            <person name="Horn M."/>
        </authorList>
    </citation>
    <scope>NUCLEOTIDE SEQUENCE [LARGE SCALE GENOMIC DNA]</scope>
    <source>
        <strain evidence="1 2">K9</strain>
    </source>
</reference>
<dbReference type="InterPro" id="IPR025427">
    <property type="entry name" value="DUF4160"/>
</dbReference>